<dbReference type="InterPro" id="IPR050951">
    <property type="entry name" value="Retrovirus_Pol_polyprotein"/>
</dbReference>
<dbReference type="AlphaFoldDB" id="A0AAF0TUQ3"/>
<evidence type="ECO:0000313" key="3">
    <source>
        <dbReference type="Proteomes" id="UP001234989"/>
    </source>
</evidence>
<organism evidence="2 3">
    <name type="scientific">Solanum verrucosum</name>
    <dbReference type="NCBI Taxonomy" id="315347"/>
    <lineage>
        <taxon>Eukaryota</taxon>
        <taxon>Viridiplantae</taxon>
        <taxon>Streptophyta</taxon>
        <taxon>Embryophyta</taxon>
        <taxon>Tracheophyta</taxon>
        <taxon>Spermatophyta</taxon>
        <taxon>Magnoliopsida</taxon>
        <taxon>eudicotyledons</taxon>
        <taxon>Gunneridae</taxon>
        <taxon>Pentapetalae</taxon>
        <taxon>asterids</taxon>
        <taxon>lamiids</taxon>
        <taxon>Solanales</taxon>
        <taxon>Solanaceae</taxon>
        <taxon>Solanoideae</taxon>
        <taxon>Solaneae</taxon>
        <taxon>Solanum</taxon>
    </lineage>
</organism>
<dbReference type="PANTHER" id="PTHR37984:SF5">
    <property type="entry name" value="PROTEIN NYNRIN-LIKE"/>
    <property type="match status" value="1"/>
</dbReference>
<dbReference type="InterPro" id="IPR041588">
    <property type="entry name" value="Integrase_H2C2"/>
</dbReference>
<evidence type="ECO:0000313" key="2">
    <source>
        <dbReference type="EMBL" id="WMV32964.1"/>
    </source>
</evidence>
<dbReference type="Proteomes" id="UP001234989">
    <property type="component" value="Chromosome 6"/>
</dbReference>
<evidence type="ECO:0000259" key="1">
    <source>
        <dbReference type="Pfam" id="PF17921"/>
    </source>
</evidence>
<protein>
    <recommendedName>
        <fullName evidence="1">Integrase zinc-binding domain-containing protein</fullName>
    </recommendedName>
</protein>
<reference evidence="2" key="1">
    <citation type="submission" date="2023-08" db="EMBL/GenBank/DDBJ databases">
        <title>A de novo genome assembly of Solanum verrucosum Schlechtendal, a Mexican diploid species geographically isolated from the other diploid A-genome species in potato relatives.</title>
        <authorList>
            <person name="Hosaka K."/>
        </authorList>
    </citation>
    <scope>NUCLEOTIDE SEQUENCE</scope>
    <source>
        <tissue evidence="2">Young leaves</tissue>
    </source>
</reference>
<feature type="domain" description="Integrase zinc-binding" evidence="1">
    <location>
        <begin position="117"/>
        <end position="168"/>
    </location>
</feature>
<sequence>MSVHYNPGKANVVADALSRLSTGSVAHVKEERKELVKDVHRLALLGVCLMSISNCGVTVQNGAESSLVAEVKEKQDNDPILLQLNGVVHQQRVEVFSQRGDGLLCYQGRLCVLDVGELRQQILAESHNSRYSIHPSATKMYRDLRDVFWWNSMKRDIVDFVAKCPNCQ</sequence>
<gene>
    <name evidence="2" type="ORF">MTR67_026349</name>
</gene>
<dbReference type="Gene3D" id="1.10.340.70">
    <property type="match status" value="1"/>
</dbReference>
<dbReference type="Pfam" id="PF17921">
    <property type="entry name" value="Integrase_H2C2"/>
    <property type="match status" value="1"/>
</dbReference>
<dbReference type="PANTHER" id="PTHR37984">
    <property type="entry name" value="PROTEIN CBG26694"/>
    <property type="match status" value="1"/>
</dbReference>
<dbReference type="EMBL" id="CP133617">
    <property type="protein sequence ID" value="WMV32964.1"/>
    <property type="molecule type" value="Genomic_DNA"/>
</dbReference>
<accession>A0AAF0TUQ3</accession>
<proteinExistence type="predicted"/>
<name>A0AAF0TUQ3_SOLVR</name>
<keyword evidence="3" id="KW-1185">Reference proteome</keyword>